<dbReference type="PANTHER" id="PTHR23053:SF0">
    <property type="entry name" value="HYDROCEPHALUS-INDUCING PROTEIN HOMOLOG"/>
    <property type="match status" value="1"/>
</dbReference>
<dbReference type="GO" id="GO:1904158">
    <property type="term" value="P:axonemal central apparatus assembly"/>
    <property type="evidence" value="ECO:0007669"/>
    <property type="project" value="TreeGrafter"/>
</dbReference>
<dbReference type="InterPro" id="IPR033305">
    <property type="entry name" value="Hydin-like"/>
</dbReference>
<reference evidence="2" key="1">
    <citation type="submission" date="2015-04" db="EMBL/GenBank/DDBJ databases">
        <title>The genome sequence of the plant pathogenic Rhizarian Plasmodiophora brassicae reveals insights in its biotrophic life cycle and the origin of chitin synthesis.</title>
        <authorList>
            <person name="Schwelm A."/>
            <person name="Fogelqvist J."/>
            <person name="Knaust A."/>
            <person name="Julke S."/>
            <person name="Lilja T."/>
            <person name="Dhandapani V."/>
            <person name="Bonilla-Rosso G."/>
            <person name="Karlsson M."/>
            <person name="Shevchenko A."/>
            <person name="Choi S.R."/>
            <person name="Kim H.G."/>
            <person name="Park J.Y."/>
            <person name="Lim Y.P."/>
            <person name="Ludwig-Muller J."/>
            <person name="Dixelius C."/>
        </authorList>
    </citation>
    <scope>NUCLEOTIDE SEQUENCE</scope>
    <source>
        <tissue evidence="2">Potato root galls</tissue>
    </source>
</reference>
<dbReference type="Gene3D" id="2.60.40.10">
    <property type="entry name" value="Immunoglobulins"/>
    <property type="match status" value="2"/>
</dbReference>
<accession>A0A0H5RAZ5</accession>
<feature type="non-terminal residue" evidence="2">
    <location>
        <position position="190"/>
    </location>
</feature>
<feature type="chain" id="PRO_5005223129" description="MSP domain-containing protein" evidence="1">
    <location>
        <begin position="17"/>
        <end position="190"/>
    </location>
</feature>
<keyword evidence="1" id="KW-0732">Signal</keyword>
<proteinExistence type="predicted"/>
<evidence type="ECO:0008006" key="3">
    <source>
        <dbReference type="Google" id="ProtNLM"/>
    </source>
</evidence>
<dbReference type="GO" id="GO:0003341">
    <property type="term" value="P:cilium movement"/>
    <property type="evidence" value="ECO:0007669"/>
    <property type="project" value="TreeGrafter"/>
</dbReference>
<dbReference type="PANTHER" id="PTHR23053">
    <property type="entry name" value="DLEC1 DELETED IN LUNG AND ESOPHAGEAL CANCER 1"/>
    <property type="match status" value="1"/>
</dbReference>
<feature type="signal peptide" evidence="1">
    <location>
        <begin position="1"/>
        <end position="16"/>
    </location>
</feature>
<evidence type="ECO:0000313" key="2">
    <source>
        <dbReference type="EMBL" id="CRZ05644.1"/>
    </source>
</evidence>
<evidence type="ECO:0000256" key="1">
    <source>
        <dbReference type="SAM" id="SignalP"/>
    </source>
</evidence>
<protein>
    <recommendedName>
        <fullName evidence="3">MSP domain-containing protein</fullName>
    </recommendedName>
</protein>
<dbReference type="AlphaFoldDB" id="A0A0H5RAZ5"/>
<sequence length="190" mass="21203">MPLWLLSFLVQSIVVPFRLDNQGVRSQTLSWICDEGQGVFKISPAKVVIQPGSSQIFTIEGKCTAPAVVQEIWTCSTLIHGNKDPVDIYHSLISGNFIDPKVEFSLESMHFSYRYDPEIPARAISRSTRLRNLTPLPVSFVVGVKNPFTVDRLEVTLNPGERTSIEVTFNMTVSETNVSETINGQLVLSY</sequence>
<organism evidence="2">
    <name type="scientific">Spongospora subterranea</name>
    <dbReference type="NCBI Taxonomy" id="70186"/>
    <lineage>
        <taxon>Eukaryota</taxon>
        <taxon>Sar</taxon>
        <taxon>Rhizaria</taxon>
        <taxon>Endomyxa</taxon>
        <taxon>Phytomyxea</taxon>
        <taxon>Plasmodiophorida</taxon>
        <taxon>Plasmodiophoridae</taxon>
        <taxon>Spongospora</taxon>
    </lineage>
</organism>
<dbReference type="GO" id="GO:0005930">
    <property type="term" value="C:axoneme"/>
    <property type="evidence" value="ECO:0007669"/>
    <property type="project" value="TreeGrafter"/>
</dbReference>
<dbReference type="EMBL" id="HACM01005202">
    <property type="protein sequence ID" value="CRZ05644.1"/>
    <property type="molecule type" value="Transcribed_RNA"/>
</dbReference>
<dbReference type="InterPro" id="IPR013783">
    <property type="entry name" value="Ig-like_fold"/>
</dbReference>
<name>A0A0H5RAZ5_9EUKA</name>